<dbReference type="AlphaFoldDB" id="A0A4Y7SW90"/>
<keyword evidence="2" id="KW-1185">Reference proteome</keyword>
<dbReference type="EMBL" id="QPFP01000051">
    <property type="protein sequence ID" value="TEB26130.1"/>
    <property type="molecule type" value="Genomic_DNA"/>
</dbReference>
<sequence>MPPSTVDPPSASIPELLPCVREDSLPHLRELGARHPRNFTPSNAAGILEALFASLATSTGSGLGPNTRATAEQLAAPMEAFSSLTKVTRWSIANPSTRLSILAVRMLSNSQGNYIFRALRALGLKGSATSDTNPTLQLVSRKHLEMFGIVAAFFHALSQLPNNSFQELASREEVIDIALALWVSTYDGHPPIYPSGGRGREDA</sequence>
<comment type="caution">
    <text evidence="1">The sequence shown here is derived from an EMBL/GenBank/DDBJ whole genome shotgun (WGS) entry which is preliminary data.</text>
</comment>
<gene>
    <name evidence="1" type="ORF">FA13DRAFT_1112035</name>
</gene>
<reference evidence="1 2" key="1">
    <citation type="journal article" date="2019" name="Nat. Ecol. Evol.">
        <title>Megaphylogeny resolves global patterns of mushroom evolution.</title>
        <authorList>
            <person name="Varga T."/>
            <person name="Krizsan K."/>
            <person name="Foldi C."/>
            <person name="Dima B."/>
            <person name="Sanchez-Garcia M."/>
            <person name="Sanchez-Ramirez S."/>
            <person name="Szollosi G.J."/>
            <person name="Szarkandi J.G."/>
            <person name="Papp V."/>
            <person name="Albert L."/>
            <person name="Andreopoulos W."/>
            <person name="Angelini C."/>
            <person name="Antonin V."/>
            <person name="Barry K.W."/>
            <person name="Bougher N.L."/>
            <person name="Buchanan P."/>
            <person name="Buyck B."/>
            <person name="Bense V."/>
            <person name="Catcheside P."/>
            <person name="Chovatia M."/>
            <person name="Cooper J."/>
            <person name="Damon W."/>
            <person name="Desjardin D."/>
            <person name="Finy P."/>
            <person name="Geml J."/>
            <person name="Haridas S."/>
            <person name="Hughes K."/>
            <person name="Justo A."/>
            <person name="Karasinski D."/>
            <person name="Kautmanova I."/>
            <person name="Kiss B."/>
            <person name="Kocsube S."/>
            <person name="Kotiranta H."/>
            <person name="LaButti K.M."/>
            <person name="Lechner B.E."/>
            <person name="Liimatainen K."/>
            <person name="Lipzen A."/>
            <person name="Lukacs Z."/>
            <person name="Mihaltcheva S."/>
            <person name="Morgado L.N."/>
            <person name="Niskanen T."/>
            <person name="Noordeloos M.E."/>
            <person name="Ohm R.A."/>
            <person name="Ortiz-Santana B."/>
            <person name="Ovrebo C."/>
            <person name="Racz N."/>
            <person name="Riley R."/>
            <person name="Savchenko A."/>
            <person name="Shiryaev A."/>
            <person name="Soop K."/>
            <person name="Spirin V."/>
            <person name="Szebenyi C."/>
            <person name="Tomsovsky M."/>
            <person name="Tulloss R.E."/>
            <person name="Uehling J."/>
            <person name="Grigoriev I.V."/>
            <person name="Vagvolgyi C."/>
            <person name="Papp T."/>
            <person name="Martin F.M."/>
            <person name="Miettinen O."/>
            <person name="Hibbett D.S."/>
            <person name="Nagy L.G."/>
        </authorList>
    </citation>
    <scope>NUCLEOTIDE SEQUENCE [LARGE SCALE GENOMIC DNA]</scope>
    <source>
        <strain evidence="1 2">FP101781</strain>
    </source>
</reference>
<evidence type="ECO:0000313" key="1">
    <source>
        <dbReference type="EMBL" id="TEB26130.1"/>
    </source>
</evidence>
<name>A0A4Y7SW90_COPMI</name>
<dbReference type="Proteomes" id="UP000298030">
    <property type="component" value="Unassembled WGS sequence"/>
</dbReference>
<protein>
    <submittedName>
        <fullName evidence="1">Uncharacterized protein</fullName>
    </submittedName>
</protein>
<organism evidence="1 2">
    <name type="scientific">Coprinellus micaceus</name>
    <name type="common">Glistening ink-cap mushroom</name>
    <name type="synonym">Coprinus micaceus</name>
    <dbReference type="NCBI Taxonomy" id="71717"/>
    <lineage>
        <taxon>Eukaryota</taxon>
        <taxon>Fungi</taxon>
        <taxon>Dikarya</taxon>
        <taxon>Basidiomycota</taxon>
        <taxon>Agaricomycotina</taxon>
        <taxon>Agaricomycetes</taxon>
        <taxon>Agaricomycetidae</taxon>
        <taxon>Agaricales</taxon>
        <taxon>Agaricineae</taxon>
        <taxon>Psathyrellaceae</taxon>
        <taxon>Coprinellus</taxon>
    </lineage>
</organism>
<evidence type="ECO:0000313" key="2">
    <source>
        <dbReference type="Proteomes" id="UP000298030"/>
    </source>
</evidence>
<proteinExistence type="predicted"/>
<accession>A0A4Y7SW90</accession>